<reference evidence="2 3" key="1">
    <citation type="submission" date="2018-11" db="EMBL/GenBank/DDBJ databases">
        <title>Rufibacter latericius sp. nov., isolated from water in Baiyang Lake.</title>
        <authorList>
            <person name="Yang Y."/>
        </authorList>
    </citation>
    <scope>NUCLEOTIDE SEQUENCE [LARGE SCALE GENOMIC DNA]</scope>
    <source>
        <strain evidence="2 3">MCC P1</strain>
    </source>
</reference>
<evidence type="ECO:0000259" key="1">
    <source>
        <dbReference type="Pfam" id="PF10547"/>
    </source>
</evidence>
<keyword evidence="3" id="KW-1185">Reference proteome</keyword>
<dbReference type="Proteomes" id="UP000271010">
    <property type="component" value="Unassembled WGS sequence"/>
</dbReference>
<evidence type="ECO:0000313" key="3">
    <source>
        <dbReference type="Proteomes" id="UP000271010"/>
    </source>
</evidence>
<protein>
    <submittedName>
        <fullName evidence="2">Chromosome partitioning protein ParA</fullName>
    </submittedName>
</protein>
<dbReference type="InterPro" id="IPR018875">
    <property type="entry name" value="Antirepressor_Ant_N"/>
</dbReference>
<dbReference type="PRINTS" id="PR01994">
    <property type="entry name" value="ANTIREPRESSR"/>
</dbReference>
<dbReference type="RefSeq" id="WP_123134127.1">
    <property type="nucleotide sequence ID" value="NZ_RJJE01000017.1"/>
</dbReference>
<organism evidence="2 3">
    <name type="scientific">Rufibacter immobilis</name>
    <dbReference type="NCBI Taxonomy" id="1348778"/>
    <lineage>
        <taxon>Bacteria</taxon>
        <taxon>Pseudomonadati</taxon>
        <taxon>Bacteroidota</taxon>
        <taxon>Cytophagia</taxon>
        <taxon>Cytophagales</taxon>
        <taxon>Hymenobacteraceae</taxon>
        <taxon>Rufibacter</taxon>
    </lineage>
</organism>
<sequence>MKALTRTVATVNNVSILIVENGEKIVPIRPICKAMGIDEDSQKRKIEGDEILSSVATLSMATGADGKNYEMFCIPYEFIFGWLFTINPKNVKPEAQAAVTEYKLACYKALFRSFTAKALFLEHKEAAMKAQIEVVNKVSRDFREAQSTLKLAKARLNTLKDTTLEEWEANNRQLSFEFPEETEE</sequence>
<evidence type="ECO:0000313" key="2">
    <source>
        <dbReference type="EMBL" id="RNI27659.1"/>
    </source>
</evidence>
<dbReference type="EMBL" id="RJJE01000017">
    <property type="protein sequence ID" value="RNI27659.1"/>
    <property type="molecule type" value="Genomic_DNA"/>
</dbReference>
<dbReference type="AlphaFoldDB" id="A0A3M9MQ73"/>
<name>A0A3M9MQ73_9BACT</name>
<gene>
    <name evidence="2" type="ORF">EFA69_16200</name>
</gene>
<feature type="domain" description="Antirepressor protein ant N-terminal" evidence="1">
    <location>
        <begin position="12"/>
        <end position="117"/>
    </location>
</feature>
<comment type="caution">
    <text evidence="2">The sequence shown here is derived from an EMBL/GenBank/DDBJ whole genome shotgun (WGS) entry which is preliminary data.</text>
</comment>
<proteinExistence type="predicted"/>
<accession>A0A3M9MQ73</accession>
<dbReference type="Pfam" id="PF10547">
    <property type="entry name" value="P22_AR_N"/>
    <property type="match status" value="1"/>
</dbReference>
<dbReference type="OrthoDB" id="1042522at2"/>